<reference evidence="3" key="1">
    <citation type="submission" date="2017-03" db="EMBL/GenBank/DDBJ databases">
        <title>Phytopthora megakarya and P. palmivora, two closely related causual agents of cacao black pod achieved similar genome size and gene model numbers by different mechanisms.</title>
        <authorList>
            <person name="Ali S."/>
            <person name="Shao J."/>
            <person name="Larry D.J."/>
            <person name="Kronmiller B."/>
            <person name="Shen D."/>
            <person name="Strem M.D."/>
            <person name="Melnick R.L."/>
            <person name="Guiltinan M.J."/>
            <person name="Tyler B.M."/>
            <person name="Meinhardt L.W."/>
            <person name="Bailey B.A."/>
        </authorList>
    </citation>
    <scope>NUCLEOTIDE SEQUENCE [LARGE SCALE GENOMIC DNA]</scope>
    <source>
        <strain evidence="3">zdho120</strain>
    </source>
</reference>
<feature type="non-terminal residue" evidence="2">
    <location>
        <position position="1"/>
    </location>
</feature>
<comment type="caution">
    <text evidence="2">The sequence shown here is derived from an EMBL/GenBank/DDBJ whole genome shotgun (WGS) entry which is preliminary data.</text>
</comment>
<organism evidence="2 3">
    <name type="scientific">Phytophthora megakarya</name>
    <dbReference type="NCBI Taxonomy" id="4795"/>
    <lineage>
        <taxon>Eukaryota</taxon>
        <taxon>Sar</taxon>
        <taxon>Stramenopiles</taxon>
        <taxon>Oomycota</taxon>
        <taxon>Peronosporomycetes</taxon>
        <taxon>Peronosporales</taxon>
        <taxon>Peronosporaceae</taxon>
        <taxon>Phytophthora</taxon>
    </lineage>
</organism>
<name>A0A225VNY6_9STRA</name>
<feature type="compositionally biased region" description="Low complexity" evidence="1">
    <location>
        <begin position="152"/>
        <end position="161"/>
    </location>
</feature>
<keyword evidence="3" id="KW-1185">Reference proteome</keyword>
<feature type="region of interest" description="Disordered" evidence="1">
    <location>
        <begin position="438"/>
        <end position="505"/>
    </location>
</feature>
<dbReference type="AlphaFoldDB" id="A0A225VNY6"/>
<sequence length="505" mass="55395">MNAVIKGHQGMYDHLENRLQLAHRSNEIMTKEVNHARSEYLVGVQAFKKSHDNLHKLLSLTDPTNSALGSRLRHEDMDAEALVLMVEDKDSLADDIARAKIPFPDLRVEKQRKAEEAAATAGRPSPPPLTFSVRKPSAPPVAQVVVTGVEPSSSSASFTSKPSEEAKLSAVSPHHSPPVSKTPAPPVSVVKTGKGKAKRQRNASDDGDVDFGGGDSGEDVLERTHPELVKLAQRASDLLTPYVAPDFTTASAQKYLVKLKQSLLLATVPSDAEVKCTTIGIQKFSVFMADDHPESTTQSGIVESGADFAIYERKHWVELEAIKRFFSPMTARLGEIKNTKERLRFELGLEHLKKVWYKYNKNRVDRADNLHVALVCWSNSPLPIVTLLDPTSPLYTMDNLMWLPGSAYWCAEAALVDKSEPWRADWLTYPEQHVEVLGPDSSLTPEDIDSSWDRAFRGADEDEEMEAGKAGEGDLSPPAPPGSPISSDADSVTTMNLDQDSADDA</sequence>
<accession>A0A225VNY6</accession>
<evidence type="ECO:0000313" key="3">
    <source>
        <dbReference type="Proteomes" id="UP000198211"/>
    </source>
</evidence>
<protein>
    <submittedName>
        <fullName evidence="2">Uncharacterized protein</fullName>
    </submittedName>
</protein>
<evidence type="ECO:0000313" key="2">
    <source>
        <dbReference type="EMBL" id="OWZ06814.1"/>
    </source>
</evidence>
<proteinExistence type="predicted"/>
<evidence type="ECO:0000256" key="1">
    <source>
        <dbReference type="SAM" id="MobiDB-lite"/>
    </source>
</evidence>
<dbReference type="EMBL" id="NBNE01003809">
    <property type="protein sequence ID" value="OWZ06814.1"/>
    <property type="molecule type" value="Genomic_DNA"/>
</dbReference>
<dbReference type="Proteomes" id="UP000198211">
    <property type="component" value="Unassembled WGS sequence"/>
</dbReference>
<feature type="region of interest" description="Disordered" evidence="1">
    <location>
        <begin position="150"/>
        <end position="220"/>
    </location>
</feature>
<feature type="region of interest" description="Disordered" evidence="1">
    <location>
        <begin position="112"/>
        <end position="136"/>
    </location>
</feature>
<dbReference type="OrthoDB" id="10608022at2759"/>
<gene>
    <name evidence="2" type="ORF">PHMEG_00020886</name>
</gene>